<dbReference type="EMBL" id="AP007255">
    <property type="protein sequence ID" value="BAE51792.1"/>
    <property type="molecule type" value="Genomic_DNA"/>
</dbReference>
<dbReference type="KEGG" id="mag:amb2988"/>
<organism evidence="1 2">
    <name type="scientific">Paramagnetospirillum magneticum (strain ATCC 700264 / AMB-1)</name>
    <name type="common">Magnetospirillum magneticum</name>
    <dbReference type="NCBI Taxonomy" id="342108"/>
    <lineage>
        <taxon>Bacteria</taxon>
        <taxon>Pseudomonadati</taxon>
        <taxon>Pseudomonadota</taxon>
        <taxon>Alphaproteobacteria</taxon>
        <taxon>Rhodospirillales</taxon>
        <taxon>Magnetospirillaceae</taxon>
        <taxon>Paramagnetospirillum</taxon>
    </lineage>
</organism>
<dbReference type="HOGENOM" id="CLU_3185527_0_0_5"/>
<accession>Q2W2Y3</accession>
<evidence type="ECO:0000313" key="2">
    <source>
        <dbReference type="Proteomes" id="UP000007058"/>
    </source>
</evidence>
<evidence type="ECO:0000313" key="1">
    <source>
        <dbReference type="EMBL" id="BAE51792.1"/>
    </source>
</evidence>
<keyword evidence="2" id="KW-1185">Reference proteome</keyword>
<gene>
    <name evidence="1" type="ordered locus">amb2988</name>
</gene>
<reference evidence="1 2" key="1">
    <citation type="journal article" date="2005" name="DNA Res.">
        <title>Complete genome sequence of the facultative anaerobic magnetotactic bacterium Magnetospirillum sp. strain AMB-1.</title>
        <authorList>
            <person name="Matsunaga T."/>
            <person name="Okamura Y."/>
            <person name="Fukuda Y."/>
            <person name="Wahyudi A.T."/>
            <person name="Murase Y."/>
            <person name="Takeyama H."/>
        </authorList>
    </citation>
    <scope>NUCLEOTIDE SEQUENCE [LARGE SCALE GENOMIC DNA]</scope>
    <source>
        <strain evidence="2">ATCC 700264 / AMB-1</strain>
    </source>
</reference>
<dbReference type="Proteomes" id="UP000007058">
    <property type="component" value="Chromosome"/>
</dbReference>
<dbReference type="AlphaFoldDB" id="Q2W2Y3"/>
<name>Q2W2Y3_PARM1</name>
<sequence>MRITAPERSMPMVAARVVWDRPGLAPMMVMAANCDGRMSSEPTVRT</sequence>
<protein>
    <submittedName>
        <fullName evidence="1">Uncharacterized protein</fullName>
    </submittedName>
</protein>
<proteinExistence type="predicted"/>
<dbReference type="STRING" id="342108.amb2988"/>